<feature type="domain" description="Non-structural maintenance of chromosome element 4 C-terminal" evidence="9">
    <location>
        <begin position="421"/>
        <end position="508"/>
    </location>
</feature>
<name>A0A6A6ICF1_9PLEO</name>
<dbReference type="Pfam" id="PF15412">
    <property type="entry name" value="Nse4-Nse3_bdg"/>
    <property type="match status" value="1"/>
</dbReference>
<dbReference type="InterPro" id="IPR027786">
    <property type="entry name" value="Nse4/EID"/>
</dbReference>
<evidence type="ECO:0000259" key="10">
    <source>
        <dbReference type="Pfam" id="PF15412"/>
    </source>
</evidence>
<keyword evidence="12" id="KW-1185">Reference proteome</keyword>
<evidence type="ECO:0000313" key="12">
    <source>
        <dbReference type="Proteomes" id="UP000800094"/>
    </source>
</evidence>
<evidence type="ECO:0000256" key="8">
    <source>
        <dbReference type="SAM" id="MobiDB-lite"/>
    </source>
</evidence>
<dbReference type="GO" id="GO:0006310">
    <property type="term" value="P:DNA recombination"/>
    <property type="evidence" value="ECO:0007669"/>
    <property type="project" value="UniProtKB-UniRule"/>
</dbReference>
<proteinExistence type="inferred from homology"/>
<reference evidence="11" key="1">
    <citation type="journal article" date="2020" name="Stud. Mycol.">
        <title>101 Dothideomycetes genomes: a test case for predicting lifestyles and emergence of pathogens.</title>
        <authorList>
            <person name="Haridas S."/>
            <person name="Albert R."/>
            <person name="Binder M."/>
            <person name="Bloem J."/>
            <person name="Labutti K."/>
            <person name="Salamov A."/>
            <person name="Andreopoulos B."/>
            <person name="Baker S."/>
            <person name="Barry K."/>
            <person name="Bills G."/>
            <person name="Bluhm B."/>
            <person name="Cannon C."/>
            <person name="Castanera R."/>
            <person name="Culley D."/>
            <person name="Daum C."/>
            <person name="Ezra D."/>
            <person name="Gonzalez J."/>
            <person name="Henrissat B."/>
            <person name="Kuo A."/>
            <person name="Liang C."/>
            <person name="Lipzen A."/>
            <person name="Lutzoni F."/>
            <person name="Magnuson J."/>
            <person name="Mondo S."/>
            <person name="Nolan M."/>
            <person name="Ohm R."/>
            <person name="Pangilinan J."/>
            <person name="Park H.-J."/>
            <person name="Ramirez L."/>
            <person name="Alfaro M."/>
            <person name="Sun H."/>
            <person name="Tritt A."/>
            <person name="Yoshinaga Y."/>
            <person name="Zwiers L.-H."/>
            <person name="Turgeon B."/>
            <person name="Goodwin S."/>
            <person name="Spatafora J."/>
            <person name="Crous P."/>
            <person name="Grigoriev I."/>
        </authorList>
    </citation>
    <scope>NUCLEOTIDE SEQUENCE</scope>
    <source>
        <strain evidence="11">CBS 122368</strain>
    </source>
</reference>
<dbReference type="PANTHER" id="PTHR16140:SF0">
    <property type="entry name" value="NON-STRUCTURAL MAINTENANCE OF CHROMOSOMES ELEMENT 4"/>
    <property type="match status" value="1"/>
</dbReference>
<evidence type="ECO:0000256" key="3">
    <source>
        <dbReference type="ARBA" id="ARBA00022763"/>
    </source>
</evidence>
<dbReference type="AlphaFoldDB" id="A0A6A6ICF1"/>
<sequence length="525" mass="58842">MARLNTHPSATPQYSRSATVDSLYADPPPGARLNAGSAARQSSYSVMSPAQSMNSDKENEIPESRQMTPRPTSKGRRMAGGRPQRLPTPVSGSSSSSGNANKRRRTGDYSMGESDIYEDGDDGDGPQTYEDEEEQDEQGLPTPNDDEEDEEEGGSRYYNPHQDPEKRRILRASIRNHHREMEDNRDDLIRPESGALADAIVRQNHLMSKVRQTGDATLDSRVLVLASDYAAKKLNASLHGNVGVGVDVDQFVSRCIFFMKEGRPAGSKEVASTQAPRRRQPVPEDEEDEENNGEGLDWALLGRYACFPNNKRPPVSSFLLGPLSVQKRARLQTRRARAQRQPLGPATRPQELRHEDIIQSENSNLTNLVKGIKTRLQQHINDGEVQIEEELKAYPNYDDEDVSAACKRYRVYQTPEGEAAVSLFDFAINPRSFGQTVENLFYISFLIREGAAKVLTDADELPLLVPEEPRNLQQQRELHVEKHQAIFSLDWPTWKTLIKAFDIKVPLIPHRVPDETNVTAGGWYG</sequence>
<dbReference type="InterPro" id="IPR014854">
    <property type="entry name" value="Nse4_C"/>
</dbReference>
<dbReference type="GO" id="GO:0005634">
    <property type="term" value="C:nucleus"/>
    <property type="evidence" value="ECO:0007669"/>
    <property type="project" value="UniProtKB-SubCell"/>
</dbReference>
<evidence type="ECO:0000256" key="7">
    <source>
        <dbReference type="RuleBase" id="RU365071"/>
    </source>
</evidence>
<keyword evidence="5 7" id="KW-0234">DNA repair</keyword>
<evidence type="ECO:0000256" key="4">
    <source>
        <dbReference type="ARBA" id="ARBA00023172"/>
    </source>
</evidence>
<feature type="domain" description="Nse4/EID protein Nse3/MAGE-binding" evidence="10">
    <location>
        <begin position="219"/>
        <end position="280"/>
    </location>
</feature>
<gene>
    <name evidence="11" type="ORF">BU26DRAFT_485806</name>
</gene>
<comment type="subcellular location">
    <subcellularLocation>
        <location evidence="1 7">Nucleus</location>
    </subcellularLocation>
</comment>
<evidence type="ECO:0000313" key="11">
    <source>
        <dbReference type="EMBL" id="KAF2248254.1"/>
    </source>
</evidence>
<dbReference type="EMBL" id="ML987196">
    <property type="protein sequence ID" value="KAF2248254.1"/>
    <property type="molecule type" value="Genomic_DNA"/>
</dbReference>
<dbReference type="GO" id="GO:0006281">
    <property type="term" value="P:DNA repair"/>
    <property type="evidence" value="ECO:0007669"/>
    <property type="project" value="UniProtKB-UniRule"/>
</dbReference>
<keyword evidence="6 7" id="KW-0539">Nucleus</keyword>
<evidence type="ECO:0000256" key="5">
    <source>
        <dbReference type="ARBA" id="ARBA00023204"/>
    </source>
</evidence>
<protein>
    <recommendedName>
        <fullName evidence="7">Non-structural maintenance of chromosomes element 4</fullName>
    </recommendedName>
</protein>
<dbReference type="PANTHER" id="PTHR16140">
    <property type="entry name" value="NON-STRUCTURAL MAINTENANCE OF CHROMOSOMES ELEMENT 4"/>
    <property type="match status" value="1"/>
</dbReference>
<comment type="similarity">
    <text evidence="2 7">Belongs to the NSE4 family.</text>
</comment>
<feature type="compositionally biased region" description="Polar residues" evidence="8">
    <location>
        <begin position="39"/>
        <end position="54"/>
    </location>
</feature>
<feature type="compositionally biased region" description="Polar residues" evidence="8">
    <location>
        <begin position="1"/>
        <end position="20"/>
    </location>
</feature>
<comment type="function">
    <text evidence="7">Component of the SMC5-SMC6 complex, that promotes sister chromatid alignment after DNA damage and facilitates double-stranded DNA breaks (DSBs) repair via homologous recombination between sister chromatids.</text>
</comment>
<evidence type="ECO:0000256" key="1">
    <source>
        <dbReference type="ARBA" id="ARBA00004123"/>
    </source>
</evidence>
<evidence type="ECO:0000256" key="2">
    <source>
        <dbReference type="ARBA" id="ARBA00008997"/>
    </source>
</evidence>
<dbReference type="OrthoDB" id="361242at2759"/>
<keyword evidence="4 7" id="KW-0233">DNA recombination</keyword>
<feature type="compositionally biased region" description="Acidic residues" evidence="8">
    <location>
        <begin position="115"/>
        <end position="137"/>
    </location>
</feature>
<feature type="region of interest" description="Disordered" evidence="8">
    <location>
        <begin position="1"/>
        <end position="167"/>
    </location>
</feature>
<comment type="subunit">
    <text evidence="7">Component of the SMC5-SMC6 complex.</text>
</comment>
<dbReference type="Pfam" id="PF08743">
    <property type="entry name" value="Nse4_C"/>
    <property type="match status" value="1"/>
</dbReference>
<dbReference type="GeneID" id="54579227"/>
<evidence type="ECO:0000259" key="9">
    <source>
        <dbReference type="Pfam" id="PF08743"/>
    </source>
</evidence>
<feature type="compositionally biased region" description="Acidic residues" evidence="8">
    <location>
        <begin position="283"/>
        <end position="292"/>
    </location>
</feature>
<dbReference type="InterPro" id="IPR029225">
    <property type="entry name" value="Nse4_Nse3-bd"/>
</dbReference>
<dbReference type="GO" id="GO:0030915">
    <property type="term" value="C:Smc5-Smc6 complex"/>
    <property type="evidence" value="ECO:0007669"/>
    <property type="project" value="UniProtKB-UniRule"/>
</dbReference>
<accession>A0A6A6ICF1</accession>
<dbReference type="RefSeq" id="XP_033683258.1">
    <property type="nucleotide sequence ID" value="XM_033825897.1"/>
</dbReference>
<evidence type="ECO:0000256" key="6">
    <source>
        <dbReference type="ARBA" id="ARBA00023242"/>
    </source>
</evidence>
<feature type="region of interest" description="Disordered" evidence="8">
    <location>
        <begin position="266"/>
        <end position="293"/>
    </location>
</feature>
<dbReference type="Proteomes" id="UP000800094">
    <property type="component" value="Unassembled WGS sequence"/>
</dbReference>
<keyword evidence="3 7" id="KW-0227">DNA damage</keyword>
<organism evidence="11 12">
    <name type="scientific">Trematosphaeria pertusa</name>
    <dbReference type="NCBI Taxonomy" id="390896"/>
    <lineage>
        <taxon>Eukaryota</taxon>
        <taxon>Fungi</taxon>
        <taxon>Dikarya</taxon>
        <taxon>Ascomycota</taxon>
        <taxon>Pezizomycotina</taxon>
        <taxon>Dothideomycetes</taxon>
        <taxon>Pleosporomycetidae</taxon>
        <taxon>Pleosporales</taxon>
        <taxon>Massarineae</taxon>
        <taxon>Trematosphaeriaceae</taxon>
        <taxon>Trematosphaeria</taxon>
    </lineage>
</organism>